<dbReference type="EMBL" id="LNIX01000022">
    <property type="protein sequence ID" value="OXA43424.1"/>
    <property type="molecule type" value="Genomic_DNA"/>
</dbReference>
<keyword evidence="2" id="KW-0732">Signal</keyword>
<feature type="signal peptide" evidence="2">
    <location>
        <begin position="1"/>
        <end position="21"/>
    </location>
</feature>
<dbReference type="Proteomes" id="UP000198287">
    <property type="component" value="Unassembled WGS sequence"/>
</dbReference>
<name>A0A226DEZ4_FOLCA</name>
<feature type="compositionally biased region" description="Polar residues" evidence="1">
    <location>
        <begin position="215"/>
        <end position="225"/>
    </location>
</feature>
<evidence type="ECO:0000313" key="4">
    <source>
        <dbReference type="Proteomes" id="UP000198287"/>
    </source>
</evidence>
<organism evidence="3 4">
    <name type="scientific">Folsomia candida</name>
    <name type="common">Springtail</name>
    <dbReference type="NCBI Taxonomy" id="158441"/>
    <lineage>
        <taxon>Eukaryota</taxon>
        <taxon>Metazoa</taxon>
        <taxon>Ecdysozoa</taxon>
        <taxon>Arthropoda</taxon>
        <taxon>Hexapoda</taxon>
        <taxon>Collembola</taxon>
        <taxon>Entomobryomorpha</taxon>
        <taxon>Isotomoidea</taxon>
        <taxon>Isotomidae</taxon>
        <taxon>Proisotominae</taxon>
        <taxon>Folsomia</taxon>
    </lineage>
</organism>
<accession>A0A226DEZ4</accession>
<reference evidence="3 4" key="1">
    <citation type="submission" date="2015-12" db="EMBL/GenBank/DDBJ databases">
        <title>The genome of Folsomia candida.</title>
        <authorList>
            <person name="Faddeeva A."/>
            <person name="Derks M.F."/>
            <person name="Anvar Y."/>
            <person name="Smit S."/>
            <person name="Van Straalen N."/>
            <person name="Roelofs D."/>
        </authorList>
    </citation>
    <scope>NUCLEOTIDE SEQUENCE [LARGE SCALE GENOMIC DNA]</scope>
    <source>
        <strain evidence="3 4">VU population</strain>
        <tissue evidence="3">Whole body</tissue>
    </source>
</reference>
<proteinExistence type="predicted"/>
<dbReference type="AlphaFoldDB" id="A0A226DEZ4"/>
<evidence type="ECO:0000256" key="2">
    <source>
        <dbReference type="SAM" id="SignalP"/>
    </source>
</evidence>
<gene>
    <name evidence="3" type="ORF">Fcan01_21877</name>
</gene>
<protein>
    <submittedName>
        <fullName evidence="3">Uncharacterized protein</fullName>
    </submittedName>
</protein>
<comment type="caution">
    <text evidence="3">The sequence shown here is derived from an EMBL/GenBank/DDBJ whole genome shotgun (WGS) entry which is preliminary data.</text>
</comment>
<feature type="compositionally biased region" description="Polar residues" evidence="1">
    <location>
        <begin position="125"/>
        <end position="175"/>
    </location>
</feature>
<evidence type="ECO:0000313" key="3">
    <source>
        <dbReference type="EMBL" id="OXA43424.1"/>
    </source>
</evidence>
<keyword evidence="4" id="KW-1185">Reference proteome</keyword>
<feature type="region of interest" description="Disordered" evidence="1">
    <location>
        <begin position="120"/>
        <end position="183"/>
    </location>
</feature>
<feature type="region of interest" description="Disordered" evidence="1">
    <location>
        <begin position="204"/>
        <end position="225"/>
    </location>
</feature>
<feature type="chain" id="PRO_5012036480" evidence="2">
    <location>
        <begin position="22"/>
        <end position="225"/>
    </location>
</feature>
<evidence type="ECO:0000256" key="1">
    <source>
        <dbReference type="SAM" id="MobiDB-lite"/>
    </source>
</evidence>
<sequence>MWMHNIQIVFGVVLIVNFVGAFPMKREIDIENTRTKYSDDQLYFPDTEDSESEIFRIQRAIKSRGNKKQKIAVMTPAPMIIFDEDNIEPLAPEPVFKIRIERPPSSTPVFSVPRWPPMISDAESETLSDNSVATSKPTKSPLTEKQLPSESEIMTSTPNSAKNQDIRISSSTTSPEIMPDNVENVKQSDEIFIDGSLYVPFKAQNLENRKRRLDTTPTSSDFKFE</sequence>